<reference evidence="10 11" key="1">
    <citation type="submission" date="2019-03" db="EMBL/GenBank/DDBJ databases">
        <title>Genomic Encyclopedia of Type Strains, Phase IV (KMG-IV): sequencing the most valuable type-strain genomes for metagenomic binning, comparative biology and taxonomic classification.</title>
        <authorList>
            <person name="Goeker M."/>
        </authorList>
    </citation>
    <scope>NUCLEOTIDE SEQUENCE [LARGE SCALE GENOMIC DNA]</scope>
    <source>
        <strain evidence="10 11">DSM 21100</strain>
    </source>
</reference>
<dbReference type="EMBL" id="SMAD01000012">
    <property type="protein sequence ID" value="TCS85494.1"/>
    <property type="molecule type" value="Genomic_DNA"/>
</dbReference>
<dbReference type="GO" id="GO:0036431">
    <property type="term" value="F:dCMP kinase activity"/>
    <property type="evidence" value="ECO:0007669"/>
    <property type="project" value="InterPro"/>
</dbReference>
<evidence type="ECO:0000313" key="11">
    <source>
        <dbReference type="Proteomes" id="UP000295807"/>
    </source>
</evidence>
<proteinExistence type="inferred from homology"/>
<dbReference type="EC" id="2.7.4.25" evidence="8"/>
<dbReference type="OrthoDB" id="9807434at2"/>
<keyword evidence="11" id="KW-1185">Reference proteome</keyword>
<evidence type="ECO:0000256" key="3">
    <source>
        <dbReference type="ARBA" id="ARBA00022741"/>
    </source>
</evidence>
<dbReference type="AlphaFoldDB" id="A0A4R3KMT0"/>
<evidence type="ECO:0000313" key="10">
    <source>
        <dbReference type="EMBL" id="TCS85494.1"/>
    </source>
</evidence>
<dbReference type="Pfam" id="PF02224">
    <property type="entry name" value="Cytidylate_kin"/>
    <property type="match status" value="1"/>
</dbReference>
<comment type="subcellular location">
    <subcellularLocation>
        <location evidence="8">Cytoplasm</location>
    </subcellularLocation>
</comment>
<dbReference type="GO" id="GO:0015949">
    <property type="term" value="P:nucleobase-containing small molecule interconversion"/>
    <property type="evidence" value="ECO:0007669"/>
    <property type="project" value="TreeGrafter"/>
</dbReference>
<dbReference type="Gene3D" id="3.40.50.300">
    <property type="entry name" value="P-loop containing nucleotide triphosphate hydrolases"/>
    <property type="match status" value="1"/>
</dbReference>
<keyword evidence="5 8" id="KW-0067">ATP-binding</keyword>
<dbReference type="RefSeq" id="WP_132130207.1">
    <property type="nucleotide sequence ID" value="NZ_CP042432.1"/>
</dbReference>
<evidence type="ECO:0000256" key="5">
    <source>
        <dbReference type="ARBA" id="ARBA00022840"/>
    </source>
</evidence>
<keyword evidence="4 8" id="KW-0418">Kinase</keyword>
<feature type="domain" description="Cytidylate kinase" evidence="9">
    <location>
        <begin position="7"/>
        <end position="220"/>
    </location>
</feature>
<dbReference type="InterPro" id="IPR011994">
    <property type="entry name" value="Cytidylate_kinase_dom"/>
</dbReference>
<evidence type="ECO:0000256" key="7">
    <source>
        <dbReference type="ARBA" id="ARBA00048478"/>
    </source>
</evidence>
<feature type="binding site" evidence="8">
    <location>
        <begin position="11"/>
        <end position="19"/>
    </location>
    <ligand>
        <name>ATP</name>
        <dbReference type="ChEBI" id="CHEBI:30616"/>
    </ligand>
</feature>
<dbReference type="PANTHER" id="PTHR21299:SF2">
    <property type="entry name" value="CYTIDYLATE KINASE"/>
    <property type="match status" value="1"/>
</dbReference>
<dbReference type="GO" id="GO:0036430">
    <property type="term" value="F:CMP kinase activity"/>
    <property type="evidence" value="ECO:0007669"/>
    <property type="project" value="RHEA"/>
</dbReference>
<name>A0A4R3KMT0_9SPHI</name>
<dbReference type="GO" id="GO:0006220">
    <property type="term" value="P:pyrimidine nucleotide metabolic process"/>
    <property type="evidence" value="ECO:0007669"/>
    <property type="project" value="UniProtKB-UniRule"/>
</dbReference>
<comment type="similarity">
    <text evidence="1 8">Belongs to the cytidylate kinase family. Type 1 subfamily.</text>
</comment>
<gene>
    <name evidence="8" type="primary">cmk</name>
    <name evidence="10" type="ORF">EDD80_11269</name>
</gene>
<evidence type="ECO:0000256" key="4">
    <source>
        <dbReference type="ARBA" id="ARBA00022777"/>
    </source>
</evidence>
<evidence type="ECO:0000256" key="1">
    <source>
        <dbReference type="ARBA" id="ARBA00009427"/>
    </source>
</evidence>
<dbReference type="Proteomes" id="UP000295807">
    <property type="component" value="Unassembled WGS sequence"/>
</dbReference>
<evidence type="ECO:0000256" key="2">
    <source>
        <dbReference type="ARBA" id="ARBA00022679"/>
    </source>
</evidence>
<protein>
    <recommendedName>
        <fullName evidence="8">Cytidylate kinase</fullName>
        <shortName evidence="8">CK</shortName>
        <ecNumber evidence="8">2.7.4.25</ecNumber>
    </recommendedName>
    <alternativeName>
        <fullName evidence="8">Cytidine monophosphate kinase</fullName>
        <shortName evidence="8">CMP kinase</shortName>
    </alternativeName>
</protein>
<organism evidence="10 11">
    <name type="scientific">Anseongella ginsenosidimutans</name>
    <dbReference type="NCBI Taxonomy" id="496056"/>
    <lineage>
        <taxon>Bacteria</taxon>
        <taxon>Pseudomonadati</taxon>
        <taxon>Bacteroidota</taxon>
        <taxon>Sphingobacteriia</taxon>
        <taxon>Sphingobacteriales</taxon>
        <taxon>Sphingobacteriaceae</taxon>
        <taxon>Anseongella</taxon>
    </lineage>
</organism>
<dbReference type="InterPro" id="IPR027417">
    <property type="entry name" value="P-loop_NTPase"/>
</dbReference>
<dbReference type="InterPro" id="IPR003136">
    <property type="entry name" value="Cytidylate_kin"/>
</dbReference>
<dbReference type="GO" id="GO:0005524">
    <property type="term" value="F:ATP binding"/>
    <property type="evidence" value="ECO:0007669"/>
    <property type="project" value="UniProtKB-UniRule"/>
</dbReference>
<dbReference type="SUPFAM" id="SSF52540">
    <property type="entry name" value="P-loop containing nucleoside triphosphate hydrolases"/>
    <property type="match status" value="1"/>
</dbReference>
<evidence type="ECO:0000256" key="6">
    <source>
        <dbReference type="ARBA" id="ARBA00047615"/>
    </source>
</evidence>
<comment type="catalytic activity">
    <reaction evidence="6 8">
        <text>dCMP + ATP = dCDP + ADP</text>
        <dbReference type="Rhea" id="RHEA:25094"/>
        <dbReference type="ChEBI" id="CHEBI:30616"/>
        <dbReference type="ChEBI" id="CHEBI:57566"/>
        <dbReference type="ChEBI" id="CHEBI:58593"/>
        <dbReference type="ChEBI" id="CHEBI:456216"/>
        <dbReference type="EC" id="2.7.4.25"/>
    </reaction>
</comment>
<sequence>MPVPFIIAIDGHSSCGKSTLARAVAGELGFIYIDSGAMYRAVTFYFLKKNIDLQDNEAVKAALDQINIELKAGQEGMQVFLNGRDITGDIRKMPVSNLVSKVSAIPEVRDKMVKLQRDMGKKENLVMDGRDIGTVVFPQASLKIFMTADPGVRARRRYEELRAKGLAVSLEEIHKNLLKRDHEDTTRAWSPLLKAPDALELDNSCMSREEQLSWIMKKIKERL</sequence>
<dbReference type="GO" id="GO:0005829">
    <property type="term" value="C:cytosol"/>
    <property type="evidence" value="ECO:0007669"/>
    <property type="project" value="TreeGrafter"/>
</dbReference>
<keyword evidence="3 8" id="KW-0547">Nucleotide-binding</keyword>
<dbReference type="PANTHER" id="PTHR21299">
    <property type="entry name" value="CYTIDYLATE KINASE/PANTOATE-BETA-ALANINE LIGASE"/>
    <property type="match status" value="1"/>
</dbReference>
<dbReference type="NCBIfam" id="TIGR00017">
    <property type="entry name" value="cmk"/>
    <property type="match status" value="1"/>
</dbReference>
<keyword evidence="8" id="KW-0963">Cytoplasm</keyword>
<comment type="catalytic activity">
    <reaction evidence="7 8">
        <text>CMP + ATP = CDP + ADP</text>
        <dbReference type="Rhea" id="RHEA:11600"/>
        <dbReference type="ChEBI" id="CHEBI:30616"/>
        <dbReference type="ChEBI" id="CHEBI:58069"/>
        <dbReference type="ChEBI" id="CHEBI:60377"/>
        <dbReference type="ChEBI" id="CHEBI:456216"/>
        <dbReference type="EC" id="2.7.4.25"/>
    </reaction>
</comment>
<dbReference type="HAMAP" id="MF_00238">
    <property type="entry name" value="Cytidyl_kinase_type1"/>
    <property type="match status" value="1"/>
</dbReference>
<evidence type="ECO:0000256" key="8">
    <source>
        <dbReference type="HAMAP-Rule" id="MF_00238"/>
    </source>
</evidence>
<keyword evidence="2 8" id="KW-0808">Transferase</keyword>
<dbReference type="CDD" id="cd02020">
    <property type="entry name" value="CMPK"/>
    <property type="match status" value="1"/>
</dbReference>
<comment type="caution">
    <text evidence="10">The sequence shown here is derived from an EMBL/GenBank/DDBJ whole genome shotgun (WGS) entry which is preliminary data.</text>
</comment>
<evidence type="ECO:0000259" key="9">
    <source>
        <dbReference type="Pfam" id="PF02224"/>
    </source>
</evidence>
<accession>A0A4R3KMT0</accession>